<protein>
    <recommendedName>
        <fullName evidence="4">Polycystin cation channel PKD1/PKD2 domain-containing protein</fullName>
    </recommendedName>
</protein>
<dbReference type="Proteomes" id="UP000187209">
    <property type="component" value="Unassembled WGS sequence"/>
</dbReference>
<evidence type="ECO:0000313" key="3">
    <source>
        <dbReference type="Proteomes" id="UP000187209"/>
    </source>
</evidence>
<feature type="transmembrane region" description="Helical" evidence="1">
    <location>
        <begin position="419"/>
        <end position="440"/>
    </location>
</feature>
<dbReference type="AlphaFoldDB" id="A0A1R2BHQ0"/>
<organism evidence="2 3">
    <name type="scientific">Stentor coeruleus</name>
    <dbReference type="NCBI Taxonomy" id="5963"/>
    <lineage>
        <taxon>Eukaryota</taxon>
        <taxon>Sar</taxon>
        <taxon>Alveolata</taxon>
        <taxon>Ciliophora</taxon>
        <taxon>Postciliodesmatophora</taxon>
        <taxon>Heterotrichea</taxon>
        <taxon>Heterotrichida</taxon>
        <taxon>Stentoridae</taxon>
        <taxon>Stentor</taxon>
    </lineage>
</organism>
<name>A0A1R2BHQ0_9CILI</name>
<dbReference type="GO" id="GO:0016020">
    <property type="term" value="C:membrane"/>
    <property type="evidence" value="ECO:0007669"/>
    <property type="project" value="TreeGrafter"/>
</dbReference>
<evidence type="ECO:0008006" key="4">
    <source>
        <dbReference type="Google" id="ProtNLM"/>
    </source>
</evidence>
<keyword evidence="1" id="KW-1133">Transmembrane helix</keyword>
<accession>A0A1R2BHQ0</accession>
<proteinExistence type="predicted"/>
<feature type="transmembrane region" description="Helical" evidence="1">
    <location>
        <begin position="286"/>
        <end position="307"/>
    </location>
</feature>
<dbReference type="EMBL" id="MPUH01000641">
    <property type="protein sequence ID" value="OMJ76269.1"/>
    <property type="molecule type" value="Genomic_DNA"/>
</dbReference>
<dbReference type="OrthoDB" id="311187at2759"/>
<dbReference type="PANTHER" id="PTHR12127:SF7">
    <property type="entry name" value="SD02261P"/>
    <property type="match status" value="1"/>
</dbReference>
<feature type="transmembrane region" description="Helical" evidence="1">
    <location>
        <begin position="229"/>
        <end position="248"/>
    </location>
</feature>
<reference evidence="2 3" key="1">
    <citation type="submission" date="2016-11" db="EMBL/GenBank/DDBJ databases">
        <title>The macronuclear genome of Stentor coeruleus: a giant cell with tiny introns.</title>
        <authorList>
            <person name="Slabodnick M."/>
            <person name="Ruby J.G."/>
            <person name="Reiff S.B."/>
            <person name="Swart E.C."/>
            <person name="Gosai S."/>
            <person name="Prabakaran S."/>
            <person name="Witkowska E."/>
            <person name="Larue G.E."/>
            <person name="Fisher S."/>
            <person name="Freeman R.M."/>
            <person name="Gunawardena J."/>
            <person name="Chu W."/>
            <person name="Stover N.A."/>
            <person name="Gregory B.D."/>
            <person name="Nowacki M."/>
            <person name="Derisi J."/>
            <person name="Roy S.W."/>
            <person name="Marshall W.F."/>
            <person name="Sood P."/>
        </authorList>
    </citation>
    <scope>NUCLEOTIDE SEQUENCE [LARGE SCALE GENOMIC DNA]</scope>
    <source>
        <strain evidence="2">WM001</strain>
    </source>
</reference>
<dbReference type="GO" id="GO:0072345">
    <property type="term" value="F:NAADP-sensitive calcium-release channel activity"/>
    <property type="evidence" value="ECO:0007669"/>
    <property type="project" value="TreeGrafter"/>
</dbReference>
<evidence type="ECO:0000313" key="2">
    <source>
        <dbReference type="EMBL" id="OMJ76269.1"/>
    </source>
</evidence>
<dbReference type="PANTHER" id="PTHR12127">
    <property type="entry name" value="MUCOLIPIN"/>
    <property type="match status" value="1"/>
</dbReference>
<evidence type="ECO:0000256" key="1">
    <source>
        <dbReference type="SAM" id="Phobius"/>
    </source>
</evidence>
<feature type="transmembrane region" description="Helical" evidence="1">
    <location>
        <begin position="355"/>
        <end position="379"/>
    </location>
</feature>
<keyword evidence="1" id="KW-0812">Transmembrane</keyword>
<feature type="transmembrane region" description="Helical" evidence="1">
    <location>
        <begin position="27"/>
        <end position="47"/>
    </location>
</feature>
<feature type="transmembrane region" description="Helical" evidence="1">
    <location>
        <begin position="313"/>
        <end position="335"/>
    </location>
</feature>
<keyword evidence="1" id="KW-0472">Membrane</keyword>
<dbReference type="InterPro" id="IPR039031">
    <property type="entry name" value="Mucolipin"/>
</dbReference>
<sequence length="566" mass="66676">MSKIYNLKDQLFMSPIRKYEIYGKFPWKLVIQILLMIFTACQVLIIINDSTTYSYNQYVLWNKIFLNKDVEGKDLYLTNTFNIYGSSQLKSYIKSTVDYYYDINSHTIDNYEYHYQDDGDKNPVKMLVEYYDYTKAFKRGYEIEYFLSNNDLGPFSNENLHEYLDQVIKFELRFTLIHNLNKHMNLFNDCYEWNILQIYDYSAHGHIKVSLKPTRSSCGDTNYNILKEYIWINIITTILAIWSLVLIAKHIHKRLLMVMELTGMSNGIRSAWEALPLPVKMKFFNFWVLVFIIGNIFQIFGGILSFYDENTILWVHEFSVGFGCFFAWIGGVRFLNKTSPSYTVVNTMERSVKTITLFIVGVIPIFLGYVFMAMCIFWKSGIYYNTHMSMIANYAIVNGDSVYNFSMAGLKESPLISQIYYYSCAVFFISYSHKIFIVIIERAFSSLKRNPPFVEDETSDDGFDNPKINSRKLEYKKEIEKKRKSKNAMKLILNSGRNDKIQLFDEKTLSKIVSLDNMVAIIIKEIEKFNSIIEYANKDDYEFWIMKDHIESLIYFSIDPIVQFLN</sequence>
<gene>
    <name evidence="2" type="ORF">SteCoe_24405</name>
</gene>
<comment type="caution">
    <text evidence="2">The sequence shown here is derived from an EMBL/GenBank/DDBJ whole genome shotgun (WGS) entry which is preliminary data.</text>
</comment>
<keyword evidence="3" id="KW-1185">Reference proteome</keyword>